<dbReference type="HAMAP" id="MF_01217">
    <property type="entry name" value="Acyl_carrier"/>
    <property type="match status" value="1"/>
</dbReference>
<comment type="pathway">
    <text evidence="3">Lipid metabolism; fatty acid biosynthesis.</text>
</comment>
<organism evidence="5 6">
    <name type="scientific">Rhodocytophaga aerolata</name>
    <dbReference type="NCBI Taxonomy" id="455078"/>
    <lineage>
        <taxon>Bacteria</taxon>
        <taxon>Pseudomonadati</taxon>
        <taxon>Bacteroidota</taxon>
        <taxon>Cytophagia</taxon>
        <taxon>Cytophagales</taxon>
        <taxon>Rhodocytophagaceae</taxon>
        <taxon>Rhodocytophaga</taxon>
    </lineage>
</organism>
<keyword evidence="3" id="KW-0443">Lipid metabolism</keyword>
<accession>A0ABT8RBW0</accession>
<keyword evidence="3" id="KW-0444">Lipid biosynthesis</keyword>
<dbReference type="Proteomes" id="UP001168528">
    <property type="component" value="Unassembled WGS sequence"/>
</dbReference>
<reference evidence="5" key="1">
    <citation type="submission" date="2023-07" db="EMBL/GenBank/DDBJ databases">
        <title>The genome sequence of Rhodocytophaga aerolata KACC 12507.</title>
        <authorList>
            <person name="Zhang X."/>
        </authorList>
    </citation>
    <scope>NUCLEOTIDE SEQUENCE</scope>
    <source>
        <strain evidence="5">KACC 12507</strain>
    </source>
</reference>
<keyword evidence="1 3" id="KW-0596">Phosphopantetheine</keyword>
<evidence type="ECO:0000313" key="6">
    <source>
        <dbReference type="Proteomes" id="UP001168528"/>
    </source>
</evidence>
<feature type="domain" description="Carrier" evidence="4">
    <location>
        <begin position="6"/>
        <end position="81"/>
    </location>
</feature>
<keyword evidence="3" id="KW-0276">Fatty acid metabolism</keyword>
<name>A0ABT8RBW0_9BACT</name>
<feature type="modified residue" description="O-(pantetheine 4'-phosphoryl)serine" evidence="3">
    <location>
        <position position="41"/>
    </location>
</feature>
<protein>
    <recommendedName>
        <fullName evidence="3">Acyl carrier protein</fullName>
        <shortName evidence="3">ACP</shortName>
    </recommendedName>
</protein>
<evidence type="ECO:0000259" key="4">
    <source>
        <dbReference type="PROSITE" id="PS50075"/>
    </source>
</evidence>
<evidence type="ECO:0000313" key="5">
    <source>
        <dbReference type="EMBL" id="MDO1449598.1"/>
    </source>
</evidence>
<dbReference type="InterPro" id="IPR003231">
    <property type="entry name" value="ACP"/>
</dbReference>
<dbReference type="PANTHER" id="PTHR20863:SF76">
    <property type="entry name" value="CARRIER DOMAIN-CONTAINING PROTEIN"/>
    <property type="match status" value="1"/>
</dbReference>
<comment type="PTM">
    <text evidence="3">4'-phosphopantetheine is transferred from CoA to a specific serine of apo-ACP by AcpS. This modification is essential for activity because fatty acids are bound in thioester linkage to the sulfhydryl of the prosthetic group.</text>
</comment>
<sequence length="90" mass="10300">MKQSIPDVKQIVSDILQTKMGVDKRLITSQSHLIRELGLDSLDRVELIVDVETQFDITISDEELESLVTLQDLIVCIEEKLSFEDKRSII</sequence>
<keyword evidence="3" id="KW-0275">Fatty acid biosynthesis</keyword>
<comment type="function">
    <text evidence="3">Carrier of the growing fatty acid chain in fatty acid biosynthesis.</text>
</comment>
<dbReference type="PROSITE" id="PS50075">
    <property type="entry name" value="CARRIER"/>
    <property type="match status" value="1"/>
</dbReference>
<comment type="subcellular location">
    <subcellularLocation>
        <location evidence="3">Cytoplasm</location>
    </subcellularLocation>
</comment>
<dbReference type="PANTHER" id="PTHR20863">
    <property type="entry name" value="ACYL CARRIER PROTEIN"/>
    <property type="match status" value="1"/>
</dbReference>
<proteinExistence type="inferred from homology"/>
<dbReference type="InterPro" id="IPR036736">
    <property type="entry name" value="ACP-like_sf"/>
</dbReference>
<dbReference type="InterPro" id="IPR009081">
    <property type="entry name" value="PP-bd_ACP"/>
</dbReference>
<evidence type="ECO:0000256" key="2">
    <source>
        <dbReference type="ARBA" id="ARBA00022553"/>
    </source>
</evidence>
<dbReference type="Pfam" id="PF00550">
    <property type="entry name" value="PP-binding"/>
    <property type="match status" value="1"/>
</dbReference>
<keyword evidence="3" id="KW-0963">Cytoplasm</keyword>
<dbReference type="Gene3D" id="1.10.1200.10">
    <property type="entry name" value="ACP-like"/>
    <property type="match status" value="1"/>
</dbReference>
<comment type="similarity">
    <text evidence="3">Belongs to the acyl carrier protein (ACP) family.</text>
</comment>
<comment type="caution">
    <text evidence="5">The sequence shown here is derived from an EMBL/GenBank/DDBJ whole genome shotgun (WGS) entry which is preliminary data.</text>
</comment>
<dbReference type="EMBL" id="JAUKPO010000020">
    <property type="protein sequence ID" value="MDO1449598.1"/>
    <property type="molecule type" value="Genomic_DNA"/>
</dbReference>
<dbReference type="SUPFAM" id="SSF47336">
    <property type="entry name" value="ACP-like"/>
    <property type="match status" value="1"/>
</dbReference>
<keyword evidence="2 3" id="KW-0597">Phosphoprotein</keyword>
<evidence type="ECO:0000256" key="1">
    <source>
        <dbReference type="ARBA" id="ARBA00022450"/>
    </source>
</evidence>
<dbReference type="RefSeq" id="WP_302040402.1">
    <property type="nucleotide sequence ID" value="NZ_JAUKPO010000020.1"/>
</dbReference>
<gene>
    <name evidence="3" type="primary">acpP</name>
    <name evidence="5" type="ORF">Q0590_25195</name>
</gene>
<evidence type="ECO:0000256" key="3">
    <source>
        <dbReference type="HAMAP-Rule" id="MF_01217"/>
    </source>
</evidence>
<keyword evidence="6" id="KW-1185">Reference proteome</keyword>